<reference evidence="1 2" key="1">
    <citation type="submission" date="2016-11" db="EMBL/GenBank/DDBJ databases">
        <authorList>
            <person name="Jaros S."/>
            <person name="Januszkiewicz K."/>
            <person name="Wedrychowicz H."/>
        </authorList>
    </citation>
    <scope>NUCLEOTIDE SEQUENCE [LARGE SCALE GENOMIC DNA]</scope>
    <source>
        <strain evidence="1 2">DSM 26883</strain>
    </source>
</reference>
<dbReference type="AlphaFoldDB" id="A0A1M4U4E3"/>
<organism evidence="1 2">
    <name type="scientific">Bacteroides faecichinchillae</name>
    <dbReference type="NCBI Taxonomy" id="871325"/>
    <lineage>
        <taxon>Bacteria</taxon>
        <taxon>Pseudomonadati</taxon>
        <taxon>Bacteroidota</taxon>
        <taxon>Bacteroidia</taxon>
        <taxon>Bacteroidales</taxon>
        <taxon>Bacteroidaceae</taxon>
        <taxon>Bacteroides</taxon>
    </lineage>
</organism>
<dbReference type="Proteomes" id="UP000184436">
    <property type="component" value="Unassembled WGS sequence"/>
</dbReference>
<proteinExistence type="predicted"/>
<keyword evidence="2" id="KW-1185">Reference proteome</keyword>
<evidence type="ECO:0000313" key="1">
    <source>
        <dbReference type="EMBL" id="SHE51592.1"/>
    </source>
</evidence>
<protein>
    <submittedName>
        <fullName evidence="1">NVEALA protein</fullName>
    </submittedName>
</protein>
<name>A0A1M4U4E3_9BACE</name>
<accession>A0A1M4U4E3</accession>
<dbReference type="STRING" id="871325.SAMN05444349_10318"/>
<sequence>MIISVAYQKQKSKTILGDIVLLNIEALAQDEGDGNCAEWITKNCYEVFTSEYGSDYYASCAPTTMGGMAECGAIESHKPAGMSQINTCLECIRQY</sequence>
<evidence type="ECO:0000313" key="2">
    <source>
        <dbReference type="Proteomes" id="UP000184436"/>
    </source>
</evidence>
<dbReference type="EMBL" id="FQVD01000003">
    <property type="protein sequence ID" value="SHE51592.1"/>
    <property type="molecule type" value="Genomic_DNA"/>
</dbReference>
<gene>
    <name evidence="1" type="ORF">SAMN05444349_10318</name>
</gene>